<dbReference type="AlphaFoldDB" id="A0A9P6ABK6"/>
<dbReference type="InterPro" id="IPR023210">
    <property type="entry name" value="NADP_OxRdtase_dom"/>
</dbReference>
<organism evidence="3 4">
    <name type="scientific">Pleurotus eryngii</name>
    <name type="common">Boletus of the steppes</name>
    <dbReference type="NCBI Taxonomy" id="5323"/>
    <lineage>
        <taxon>Eukaryota</taxon>
        <taxon>Fungi</taxon>
        <taxon>Dikarya</taxon>
        <taxon>Basidiomycota</taxon>
        <taxon>Agaricomycotina</taxon>
        <taxon>Agaricomycetes</taxon>
        <taxon>Agaricomycetidae</taxon>
        <taxon>Agaricales</taxon>
        <taxon>Pleurotineae</taxon>
        <taxon>Pleurotaceae</taxon>
        <taxon>Pleurotus</taxon>
    </lineage>
</organism>
<dbReference type="PANTHER" id="PTHR43364">
    <property type="entry name" value="NADH-SPECIFIC METHYLGLYOXAL REDUCTASE-RELATED"/>
    <property type="match status" value="1"/>
</dbReference>
<evidence type="ECO:0000259" key="2">
    <source>
        <dbReference type="Pfam" id="PF00248"/>
    </source>
</evidence>
<keyword evidence="1" id="KW-0560">Oxidoreductase</keyword>
<dbReference type="EMBL" id="MU154522">
    <property type="protein sequence ID" value="KAF9501764.1"/>
    <property type="molecule type" value="Genomic_DNA"/>
</dbReference>
<accession>A0A9P6ABK6</accession>
<reference evidence="3" key="1">
    <citation type="submission" date="2020-11" db="EMBL/GenBank/DDBJ databases">
        <authorList>
            <consortium name="DOE Joint Genome Institute"/>
            <person name="Ahrendt S."/>
            <person name="Riley R."/>
            <person name="Andreopoulos W."/>
            <person name="Labutti K."/>
            <person name="Pangilinan J."/>
            <person name="Ruiz-Duenas F.J."/>
            <person name="Barrasa J.M."/>
            <person name="Sanchez-Garcia M."/>
            <person name="Camarero S."/>
            <person name="Miyauchi S."/>
            <person name="Serrano A."/>
            <person name="Linde D."/>
            <person name="Babiker R."/>
            <person name="Drula E."/>
            <person name="Ayuso-Fernandez I."/>
            <person name="Pacheco R."/>
            <person name="Padilla G."/>
            <person name="Ferreira P."/>
            <person name="Barriuso J."/>
            <person name="Kellner H."/>
            <person name="Castanera R."/>
            <person name="Alfaro M."/>
            <person name="Ramirez L."/>
            <person name="Pisabarro A.G."/>
            <person name="Kuo A."/>
            <person name="Tritt A."/>
            <person name="Lipzen A."/>
            <person name="He G."/>
            <person name="Yan M."/>
            <person name="Ng V."/>
            <person name="Cullen D."/>
            <person name="Martin F."/>
            <person name="Rosso M.-N."/>
            <person name="Henrissat B."/>
            <person name="Hibbett D."/>
            <person name="Martinez A.T."/>
            <person name="Grigoriev I.V."/>
        </authorList>
    </citation>
    <scope>NUCLEOTIDE SEQUENCE</scope>
    <source>
        <strain evidence="3">ATCC 90797</strain>
    </source>
</reference>
<evidence type="ECO:0000313" key="4">
    <source>
        <dbReference type="Proteomes" id="UP000807025"/>
    </source>
</evidence>
<dbReference type="Proteomes" id="UP000807025">
    <property type="component" value="Unassembled WGS sequence"/>
</dbReference>
<comment type="caution">
    <text evidence="3">The sequence shown here is derived from an EMBL/GenBank/DDBJ whole genome shotgun (WGS) entry which is preliminary data.</text>
</comment>
<gene>
    <name evidence="3" type="ORF">BDN71DRAFT_1500786</name>
</gene>
<name>A0A9P6ABK6_PLEER</name>
<evidence type="ECO:0000256" key="1">
    <source>
        <dbReference type="ARBA" id="ARBA00023002"/>
    </source>
</evidence>
<dbReference type="OrthoDB" id="48988at2759"/>
<protein>
    <submittedName>
        <fullName evidence="3">Aldo/keto reductase</fullName>
    </submittedName>
</protein>
<feature type="domain" description="NADP-dependent oxidoreductase" evidence="2">
    <location>
        <begin position="22"/>
        <end position="108"/>
    </location>
</feature>
<sequence>MASPTKKMQYVRLGNSGLKVSKIILGCMTYGSPEWQKWVLSEEEGIKHIKFAYDQGIQSFDTANVYSNGLSEIILGKAIKQLKLPRDEIVVMTKLYEAERWNTGNRQKVCGSISYFQTPAEHPLLHRVEEIAKKKGVGMAQISVAWSLSKDGVSAPIVGTTSLKNLEEMIDAIHIKLTEEEVKYLEEPYCPVPIAGHN</sequence>
<dbReference type="InterPro" id="IPR036812">
    <property type="entry name" value="NAD(P)_OxRdtase_dom_sf"/>
</dbReference>
<feature type="domain" description="NADP-dependent oxidoreductase" evidence="2">
    <location>
        <begin position="118"/>
        <end position="187"/>
    </location>
</feature>
<dbReference type="GO" id="GO:0016491">
    <property type="term" value="F:oxidoreductase activity"/>
    <property type="evidence" value="ECO:0007669"/>
    <property type="project" value="UniProtKB-KW"/>
</dbReference>
<proteinExistence type="predicted"/>
<evidence type="ECO:0000313" key="3">
    <source>
        <dbReference type="EMBL" id="KAF9501764.1"/>
    </source>
</evidence>
<dbReference type="SUPFAM" id="SSF51430">
    <property type="entry name" value="NAD(P)-linked oxidoreductase"/>
    <property type="match status" value="1"/>
</dbReference>
<dbReference type="InterPro" id="IPR050523">
    <property type="entry name" value="AKR_Detox_Biosynth"/>
</dbReference>
<keyword evidence="4" id="KW-1185">Reference proteome</keyword>
<dbReference type="Gene3D" id="3.20.20.100">
    <property type="entry name" value="NADP-dependent oxidoreductase domain"/>
    <property type="match status" value="2"/>
</dbReference>
<dbReference type="PANTHER" id="PTHR43364:SF4">
    <property type="entry name" value="NAD(P)-LINKED OXIDOREDUCTASE SUPERFAMILY PROTEIN"/>
    <property type="match status" value="1"/>
</dbReference>
<dbReference type="Pfam" id="PF00248">
    <property type="entry name" value="Aldo_ket_red"/>
    <property type="match status" value="2"/>
</dbReference>